<proteinExistence type="predicted"/>
<organism evidence="1 2">
    <name type="scientific">Aeromonas phage 44RR2.8t.2</name>
    <dbReference type="NCBI Taxonomy" id="1932900"/>
    <lineage>
        <taxon>Viruses</taxon>
        <taxon>Duplodnaviria</taxon>
        <taxon>Heunggongvirae</taxon>
        <taxon>Uroviricota</taxon>
        <taxon>Caudoviricetes</taxon>
        <taxon>Pantevenvirales</taxon>
        <taxon>Straboviridae</taxon>
        <taxon>Biquartavirus</taxon>
        <taxon>Biquartavirus 44RR2</taxon>
    </lineage>
</organism>
<accession>A0A219Y9Q8</accession>
<evidence type="ECO:0000313" key="2">
    <source>
        <dbReference type="Proteomes" id="UP000222894"/>
    </source>
</evidence>
<protein>
    <submittedName>
        <fullName evidence="1">Uncharacterized protein</fullName>
    </submittedName>
</protein>
<dbReference type="EMBL" id="KY290948">
    <property type="protein sequence ID" value="APU00724.1"/>
    <property type="molecule type" value="Genomic_DNA"/>
</dbReference>
<reference evidence="1 2" key="1">
    <citation type="journal article" date="2017" name="Sci. Rep.">
        <title>Characterization and diversity of phages infecting Aeromonas salmonicida subsp. salmonicida.</title>
        <authorList>
            <person name="Vincent A.T."/>
            <person name="Paquet V.E."/>
            <person name="Bernatchez A."/>
            <person name="Tremblay D.M."/>
            <person name="Moineau S."/>
            <person name="Charette S.J."/>
        </authorList>
    </citation>
    <scope>NUCLEOTIDE SEQUENCE [LARGE SCALE GENOMIC DNA]</scope>
</reference>
<dbReference type="Proteomes" id="UP000222894">
    <property type="component" value="Genome"/>
</dbReference>
<name>A0A219Y9Q8_9CAUD</name>
<sequence length="96" mass="11295">MSSPFTVEFYNDRNEKVDVRYGNHGWVSPSNIRYAENIINVVNGARFGEENKPVAEWFYFISSGRVYFKEDYDKMATIVGLIKTFDPYEFSMELKQ</sequence>
<evidence type="ECO:0000313" key="1">
    <source>
        <dbReference type="EMBL" id="APU00724.1"/>
    </source>
</evidence>